<accession>A0A397SMU0</accession>
<gene>
    <name evidence="1" type="ORF">C1645_741700</name>
</gene>
<comment type="caution">
    <text evidence="1">The sequence shown here is derived from an EMBL/GenBank/DDBJ whole genome shotgun (WGS) entry which is preliminary data.</text>
</comment>
<sequence>MLKEVCSQIAVDELDNRLAQISRFSDLKIFKNDLKNIKRFIADDFWNMMKVFLFIIKGIIIKHQESLSVVKAKKTDELLVKELITSWTTTFVKLFKDYFLSELHLPKLHNWYYHVIVTIKKYGVINDYIIETYESLHKDAIKKPYRLIIDINQKL</sequence>
<evidence type="ECO:0000313" key="1">
    <source>
        <dbReference type="EMBL" id="RIA85277.1"/>
    </source>
</evidence>
<dbReference type="EMBL" id="QKYT01000435">
    <property type="protein sequence ID" value="RIA85277.1"/>
    <property type="molecule type" value="Genomic_DNA"/>
</dbReference>
<dbReference type="Proteomes" id="UP000265703">
    <property type="component" value="Unassembled WGS sequence"/>
</dbReference>
<dbReference type="OrthoDB" id="2365640at2759"/>
<name>A0A397SMU0_9GLOM</name>
<reference evidence="1 2" key="1">
    <citation type="submission" date="2018-06" db="EMBL/GenBank/DDBJ databases">
        <title>Comparative genomics reveals the genomic features of Rhizophagus irregularis, R. cerebriforme, R. diaphanum and Gigaspora rosea, and their symbiotic lifestyle signature.</title>
        <authorList>
            <person name="Morin E."/>
            <person name="San Clemente H."/>
            <person name="Chen E.C.H."/>
            <person name="De La Providencia I."/>
            <person name="Hainaut M."/>
            <person name="Kuo A."/>
            <person name="Kohler A."/>
            <person name="Murat C."/>
            <person name="Tang N."/>
            <person name="Roy S."/>
            <person name="Loubradou J."/>
            <person name="Henrissat B."/>
            <person name="Grigoriev I.V."/>
            <person name="Corradi N."/>
            <person name="Roux C."/>
            <person name="Martin F.M."/>
        </authorList>
    </citation>
    <scope>NUCLEOTIDE SEQUENCE [LARGE SCALE GENOMIC DNA]</scope>
    <source>
        <strain evidence="1 2">DAOM 227022</strain>
    </source>
</reference>
<dbReference type="AlphaFoldDB" id="A0A397SMU0"/>
<organism evidence="1 2">
    <name type="scientific">Glomus cerebriforme</name>
    <dbReference type="NCBI Taxonomy" id="658196"/>
    <lineage>
        <taxon>Eukaryota</taxon>
        <taxon>Fungi</taxon>
        <taxon>Fungi incertae sedis</taxon>
        <taxon>Mucoromycota</taxon>
        <taxon>Glomeromycotina</taxon>
        <taxon>Glomeromycetes</taxon>
        <taxon>Glomerales</taxon>
        <taxon>Glomeraceae</taxon>
        <taxon>Glomus</taxon>
    </lineage>
</organism>
<protein>
    <submittedName>
        <fullName evidence="1">Uncharacterized protein</fullName>
    </submittedName>
</protein>
<evidence type="ECO:0000313" key="2">
    <source>
        <dbReference type="Proteomes" id="UP000265703"/>
    </source>
</evidence>
<keyword evidence="2" id="KW-1185">Reference proteome</keyword>
<proteinExistence type="predicted"/>